<name>A0ABP9WDV7_9MICO</name>
<dbReference type="Proteomes" id="UP001426770">
    <property type="component" value="Unassembled WGS sequence"/>
</dbReference>
<dbReference type="InterPro" id="IPR032716">
    <property type="entry name" value="ACC_epsilon"/>
</dbReference>
<organism evidence="1 2">
    <name type="scientific">Demequina sediminis</name>
    <dbReference type="NCBI Taxonomy" id="1930058"/>
    <lineage>
        <taxon>Bacteria</taxon>
        <taxon>Bacillati</taxon>
        <taxon>Actinomycetota</taxon>
        <taxon>Actinomycetes</taxon>
        <taxon>Micrococcales</taxon>
        <taxon>Demequinaceae</taxon>
        <taxon>Demequina</taxon>
    </lineage>
</organism>
<sequence length="81" mass="8522">MSEAESAARESGLRVVRGAPDEAELAALVAGMAAMASAAAADADEPGNPLSAWMDRSRTMRGHRATFPLARGADSWRHSLR</sequence>
<proteinExistence type="predicted"/>
<evidence type="ECO:0000313" key="2">
    <source>
        <dbReference type="Proteomes" id="UP001426770"/>
    </source>
</evidence>
<dbReference type="Pfam" id="PF13822">
    <property type="entry name" value="ACC_epsilon"/>
    <property type="match status" value="1"/>
</dbReference>
<dbReference type="RefSeq" id="WP_286213887.1">
    <property type="nucleotide sequence ID" value="NZ_AP027736.1"/>
</dbReference>
<keyword evidence="2" id="KW-1185">Reference proteome</keyword>
<protein>
    <recommendedName>
        <fullName evidence="3">Acyl-CoA carboxylase subunit epsilon</fullName>
    </recommendedName>
</protein>
<dbReference type="EMBL" id="BAABRR010000002">
    <property type="protein sequence ID" value="GAA5518003.1"/>
    <property type="molecule type" value="Genomic_DNA"/>
</dbReference>
<gene>
    <name evidence="1" type="ORF">Lsed01_00420</name>
</gene>
<evidence type="ECO:0008006" key="3">
    <source>
        <dbReference type="Google" id="ProtNLM"/>
    </source>
</evidence>
<reference evidence="1 2" key="1">
    <citation type="submission" date="2024-02" db="EMBL/GenBank/DDBJ databases">
        <title>Lysinimicrobium sediminis NBRC 112286.</title>
        <authorList>
            <person name="Ichikawa N."/>
            <person name="Katano-Makiyama Y."/>
            <person name="Hidaka K."/>
        </authorList>
    </citation>
    <scope>NUCLEOTIDE SEQUENCE [LARGE SCALE GENOMIC DNA]</scope>
    <source>
        <strain evidence="1 2">NBRC 112286</strain>
    </source>
</reference>
<accession>A0ABP9WDV7</accession>
<comment type="caution">
    <text evidence="1">The sequence shown here is derived from an EMBL/GenBank/DDBJ whole genome shotgun (WGS) entry which is preliminary data.</text>
</comment>
<evidence type="ECO:0000313" key="1">
    <source>
        <dbReference type="EMBL" id="GAA5518003.1"/>
    </source>
</evidence>